<dbReference type="InParanoid" id="A0A1J7IZX0"/>
<keyword evidence="8" id="KW-0812">Transmembrane</keyword>
<dbReference type="PANTHER" id="PTHR46206">
    <property type="entry name" value="CYTOCHROME P450"/>
    <property type="match status" value="1"/>
</dbReference>
<keyword evidence="8" id="KW-1133">Transmembrane helix</keyword>
<organism evidence="9 10">
    <name type="scientific">Coniochaeta ligniaria NRRL 30616</name>
    <dbReference type="NCBI Taxonomy" id="1408157"/>
    <lineage>
        <taxon>Eukaryota</taxon>
        <taxon>Fungi</taxon>
        <taxon>Dikarya</taxon>
        <taxon>Ascomycota</taxon>
        <taxon>Pezizomycotina</taxon>
        <taxon>Sordariomycetes</taxon>
        <taxon>Sordariomycetidae</taxon>
        <taxon>Coniochaetales</taxon>
        <taxon>Coniochaetaceae</taxon>
        <taxon>Coniochaeta</taxon>
    </lineage>
</organism>
<dbReference type="Pfam" id="PF00067">
    <property type="entry name" value="p450"/>
    <property type="match status" value="1"/>
</dbReference>
<dbReference type="Gene3D" id="1.10.630.10">
    <property type="entry name" value="Cytochrome P450"/>
    <property type="match status" value="1"/>
</dbReference>
<comment type="cofactor">
    <cofactor evidence="1">
        <name>heme</name>
        <dbReference type="ChEBI" id="CHEBI:30413"/>
    </cofactor>
</comment>
<feature type="transmembrane region" description="Helical" evidence="8">
    <location>
        <begin position="221"/>
        <end position="239"/>
    </location>
</feature>
<dbReference type="OrthoDB" id="1844152at2759"/>
<dbReference type="GO" id="GO:0016705">
    <property type="term" value="F:oxidoreductase activity, acting on paired donors, with incorporation or reduction of molecular oxygen"/>
    <property type="evidence" value="ECO:0007669"/>
    <property type="project" value="InterPro"/>
</dbReference>
<evidence type="ECO:0000256" key="8">
    <source>
        <dbReference type="SAM" id="Phobius"/>
    </source>
</evidence>
<feature type="transmembrane region" description="Helical" evidence="8">
    <location>
        <begin position="12"/>
        <end position="33"/>
    </location>
</feature>
<gene>
    <name evidence="9" type="ORF">CONLIGDRAFT_706970</name>
</gene>
<dbReference type="GO" id="GO:0005506">
    <property type="term" value="F:iron ion binding"/>
    <property type="evidence" value="ECO:0007669"/>
    <property type="project" value="InterPro"/>
</dbReference>
<evidence type="ECO:0000256" key="3">
    <source>
        <dbReference type="ARBA" id="ARBA00022617"/>
    </source>
</evidence>
<evidence type="ECO:0000256" key="7">
    <source>
        <dbReference type="ARBA" id="ARBA00023033"/>
    </source>
</evidence>
<keyword evidence="4" id="KW-0479">Metal-binding</keyword>
<evidence type="ECO:0000256" key="6">
    <source>
        <dbReference type="ARBA" id="ARBA00023004"/>
    </source>
</evidence>
<keyword evidence="7" id="KW-0503">Monooxygenase</keyword>
<dbReference type="CDD" id="cd11041">
    <property type="entry name" value="CYP503A1-like"/>
    <property type="match status" value="1"/>
</dbReference>
<evidence type="ECO:0000313" key="9">
    <source>
        <dbReference type="EMBL" id="OIW26609.1"/>
    </source>
</evidence>
<dbReference type="InterPro" id="IPR036396">
    <property type="entry name" value="Cyt_P450_sf"/>
</dbReference>
<dbReference type="EMBL" id="KV875100">
    <property type="protein sequence ID" value="OIW26609.1"/>
    <property type="molecule type" value="Genomic_DNA"/>
</dbReference>
<comment type="similarity">
    <text evidence="2">Belongs to the cytochrome P450 family.</text>
</comment>
<proteinExistence type="inferred from homology"/>
<keyword evidence="3" id="KW-0349">Heme</keyword>
<keyword evidence="6" id="KW-0408">Iron</keyword>
<dbReference type="STRING" id="1408157.A0A1J7IZX0"/>
<dbReference type="Proteomes" id="UP000182658">
    <property type="component" value="Unassembled WGS sequence"/>
</dbReference>
<dbReference type="GO" id="GO:0004497">
    <property type="term" value="F:monooxygenase activity"/>
    <property type="evidence" value="ECO:0007669"/>
    <property type="project" value="UniProtKB-KW"/>
</dbReference>
<sequence length="570" mass="63043">MAILLEAAPGALLMAISIAAVAFPIVIVVNLLFRLTSNASLPPNLPWAGMESSSGPGARLKANLTSILNLKSLLNEGYAKYSKSGQAYVLPHILTGPEVVLPVSAARWLCEQPEHVMSQNEVNRQFLEADHTFFHPNIVREPIHPEVIRRELTHKLGTFAEDIAEELELCLEENWGVDTEDWKEVNLYDTMLDVISRLSMRVLVGKELTQNKEFLRSARMFDRNVVLSAAGINLLPWFLKPILSPFITAYDYMHYLTISKFILPLVKERLAQLQPSGEKQLPLFDLKKTDNYVQWAISHALSHSDPAELTPTLITKRFASLCFAAIQSSVITITNAILDVAASPHSASYLDTMRDEVLSELSSPLLPGTKRKPPASSSSPWGKAALARMVHIDSALRESMRLNGFVARGIMKTVLAPGGVTLPDGTHVPRGTKVGIQAYSVHRDGEFYSCPETYDAFRFVREAGTRPGLLVPEGRRVSASGSDTESVSETCKGDRPLALVTTSPTFLAFSHGPNACPGRFFAANQMKLTLAHIALHYEIEQLPKRPENLWFVSSMGPPFSQTIRVRRRKA</sequence>
<dbReference type="InterPro" id="IPR001128">
    <property type="entry name" value="Cyt_P450"/>
</dbReference>
<evidence type="ECO:0000256" key="2">
    <source>
        <dbReference type="ARBA" id="ARBA00010617"/>
    </source>
</evidence>
<evidence type="ECO:0000313" key="10">
    <source>
        <dbReference type="Proteomes" id="UP000182658"/>
    </source>
</evidence>
<evidence type="ECO:0000256" key="1">
    <source>
        <dbReference type="ARBA" id="ARBA00001971"/>
    </source>
</evidence>
<dbReference type="AlphaFoldDB" id="A0A1J7IZX0"/>
<keyword evidence="5" id="KW-0560">Oxidoreductase</keyword>
<name>A0A1J7IZX0_9PEZI</name>
<keyword evidence="10" id="KW-1185">Reference proteome</keyword>
<dbReference type="GO" id="GO:0020037">
    <property type="term" value="F:heme binding"/>
    <property type="evidence" value="ECO:0007669"/>
    <property type="project" value="InterPro"/>
</dbReference>
<dbReference type="SUPFAM" id="SSF48264">
    <property type="entry name" value="Cytochrome P450"/>
    <property type="match status" value="1"/>
</dbReference>
<dbReference type="PANTHER" id="PTHR46206:SF1">
    <property type="entry name" value="P450, PUTATIVE (EUROFUNG)-RELATED"/>
    <property type="match status" value="1"/>
</dbReference>
<evidence type="ECO:0000256" key="5">
    <source>
        <dbReference type="ARBA" id="ARBA00023002"/>
    </source>
</evidence>
<protein>
    <submittedName>
        <fullName evidence="9">Cytochrome P450</fullName>
    </submittedName>
</protein>
<accession>A0A1J7IZX0</accession>
<evidence type="ECO:0000256" key="4">
    <source>
        <dbReference type="ARBA" id="ARBA00022723"/>
    </source>
</evidence>
<reference evidence="9 10" key="1">
    <citation type="submission" date="2016-10" db="EMBL/GenBank/DDBJ databases">
        <title>Draft genome sequence of Coniochaeta ligniaria NRRL30616, a lignocellulolytic fungus for bioabatement of inhibitors in plant biomass hydrolysates.</title>
        <authorList>
            <consortium name="DOE Joint Genome Institute"/>
            <person name="Jimenez D.J."/>
            <person name="Hector R.E."/>
            <person name="Riley R."/>
            <person name="Sun H."/>
            <person name="Grigoriev I.V."/>
            <person name="Van Elsas J.D."/>
            <person name="Nichols N.N."/>
        </authorList>
    </citation>
    <scope>NUCLEOTIDE SEQUENCE [LARGE SCALE GENOMIC DNA]</scope>
    <source>
        <strain evidence="9 10">NRRL 30616</strain>
    </source>
</reference>
<keyword evidence="8" id="KW-0472">Membrane</keyword>